<name>D1C6W8_SPHTD</name>
<dbReference type="CDD" id="cd05344">
    <property type="entry name" value="BKR_like_SDR_like"/>
    <property type="match status" value="1"/>
</dbReference>
<evidence type="ECO:0000256" key="1">
    <source>
        <dbReference type="ARBA" id="ARBA00006484"/>
    </source>
</evidence>
<dbReference type="PANTHER" id="PTHR42879:SF6">
    <property type="entry name" value="NADPH-DEPENDENT REDUCTASE BACG"/>
    <property type="match status" value="1"/>
</dbReference>
<keyword evidence="3" id="KW-1185">Reference proteome</keyword>
<dbReference type="eggNOG" id="COG1028">
    <property type="taxonomic scope" value="Bacteria"/>
</dbReference>
<organism evidence="2 3">
    <name type="scientific">Sphaerobacter thermophilus (strain ATCC 49802 / DSM 20745 / KCCM 41009 / NCIMB 13125 / S 6022)</name>
    <dbReference type="NCBI Taxonomy" id="479434"/>
    <lineage>
        <taxon>Bacteria</taxon>
        <taxon>Pseudomonadati</taxon>
        <taxon>Thermomicrobiota</taxon>
        <taxon>Thermomicrobia</taxon>
        <taxon>Sphaerobacterales</taxon>
        <taxon>Sphaerobacterineae</taxon>
        <taxon>Sphaerobacteraceae</taxon>
        <taxon>Sphaerobacter</taxon>
    </lineage>
</organism>
<dbReference type="SUPFAM" id="SSF51735">
    <property type="entry name" value="NAD(P)-binding Rossmann-fold domains"/>
    <property type="match status" value="1"/>
</dbReference>
<dbReference type="PANTHER" id="PTHR42879">
    <property type="entry name" value="3-OXOACYL-(ACYL-CARRIER-PROTEIN) REDUCTASE"/>
    <property type="match status" value="1"/>
</dbReference>
<dbReference type="PRINTS" id="PR00081">
    <property type="entry name" value="GDHRDH"/>
</dbReference>
<dbReference type="Pfam" id="PF13561">
    <property type="entry name" value="adh_short_C2"/>
    <property type="match status" value="1"/>
</dbReference>
<dbReference type="Gene3D" id="3.40.50.720">
    <property type="entry name" value="NAD(P)-binding Rossmann-like Domain"/>
    <property type="match status" value="1"/>
</dbReference>
<dbReference type="KEGG" id="sti:Sthe_0290"/>
<dbReference type="InterPro" id="IPR050259">
    <property type="entry name" value="SDR"/>
</dbReference>
<dbReference type="STRING" id="479434.Sthe_0290"/>
<dbReference type="AlphaFoldDB" id="D1C6W8"/>
<dbReference type="HOGENOM" id="CLU_010194_1_2_0"/>
<protein>
    <submittedName>
        <fullName evidence="2">Short-chain dehydrogenase/reductase SDR</fullName>
    </submittedName>
</protein>
<dbReference type="RefSeq" id="WP_012870777.1">
    <property type="nucleotide sequence ID" value="NC_013523.1"/>
</dbReference>
<dbReference type="EMBL" id="CP001823">
    <property type="protein sequence ID" value="ACZ37729.1"/>
    <property type="molecule type" value="Genomic_DNA"/>
</dbReference>
<evidence type="ECO:0000313" key="3">
    <source>
        <dbReference type="Proteomes" id="UP000002027"/>
    </source>
</evidence>
<dbReference type="FunFam" id="3.40.50.720:FF:000084">
    <property type="entry name" value="Short-chain dehydrogenase reductase"/>
    <property type="match status" value="1"/>
</dbReference>
<gene>
    <name evidence="2" type="ordered locus">Sthe_0290</name>
</gene>
<dbReference type="InterPro" id="IPR002347">
    <property type="entry name" value="SDR_fam"/>
</dbReference>
<accession>D1C6W8</accession>
<dbReference type="InParanoid" id="D1C6W8"/>
<sequence length="262" mass="27919">MDLGLTGRVALVAAASKGLGKAVALEFAREGARVAIFSRDQQRIEQAAQEIREEAGAEVLALTADARRAEDITRVFDETVRHFGQLDAVVTNAGGPPAGTFETLSEQDFIDAIELNLLSTLRMCRAAVPHLKDRGGSIVTITSISVKQPLDGLILSNTARSGVVGLVKSMANELGRYNIRVNNVGPGPTRTDRILDLARSRAEREGIALDDALRDNAQGIPLGRLGEPDEFARVVVFLSSPAASYVTGQTILVDGGLYRGTL</sequence>
<reference evidence="2 3" key="2">
    <citation type="journal article" date="2010" name="Stand. Genomic Sci.">
        <title>Complete genome sequence of Desulfohalobium retbaense type strain (HR(100)).</title>
        <authorList>
            <person name="Spring S."/>
            <person name="Nolan M."/>
            <person name="Lapidus A."/>
            <person name="Glavina Del Rio T."/>
            <person name="Copeland A."/>
            <person name="Tice H."/>
            <person name="Cheng J.F."/>
            <person name="Lucas S."/>
            <person name="Land M."/>
            <person name="Chen F."/>
            <person name="Bruce D."/>
            <person name="Goodwin L."/>
            <person name="Pitluck S."/>
            <person name="Ivanova N."/>
            <person name="Mavromatis K."/>
            <person name="Mikhailova N."/>
            <person name="Pati A."/>
            <person name="Chen A."/>
            <person name="Palaniappan K."/>
            <person name="Hauser L."/>
            <person name="Chang Y.J."/>
            <person name="Jeffries C.D."/>
            <person name="Munk C."/>
            <person name="Kiss H."/>
            <person name="Chain P."/>
            <person name="Han C."/>
            <person name="Brettin T."/>
            <person name="Detter J.C."/>
            <person name="Schuler E."/>
            <person name="Goker M."/>
            <person name="Rohde M."/>
            <person name="Bristow J."/>
            <person name="Eisen J.A."/>
            <person name="Markowitz V."/>
            <person name="Hugenholtz P."/>
            <person name="Kyrpides N.C."/>
            <person name="Klenk H.P."/>
        </authorList>
    </citation>
    <scope>NUCLEOTIDE SEQUENCE [LARGE SCALE GENOMIC DNA]</scope>
    <source>
        <strain evidence="3">ATCC 49802 / DSM 20745 / S 6022</strain>
    </source>
</reference>
<dbReference type="InterPro" id="IPR036291">
    <property type="entry name" value="NAD(P)-bd_dom_sf"/>
</dbReference>
<dbReference type="OrthoDB" id="9803333at2"/>
<evidence type="ECO:0000313" key="2">
    <source>
        <dbReference type="EMBL" id="ACZ37729.1"/>
    </source>
</evidence>
<comment type="similarity">
    <text evidence="1">Belongs to the short-chain dehydrogenases/reductases (SDR) family.</text>
</comment>
<reference evidence="3" key="1">
    <citation type="submission" date="2009-11" db="EMBL/GenBank/DDBJ databases">
        <title>The complete chromosome 1 of Sphaerobacter thermophilus DSM 20745.</title>
        <authorList>
            <person name="Lucas S."/>
            <person name="Copeland A."/>
            <person name="Lapidus A."/>
            <person name="Glavina del Rio T."/>
            <person name="Dalin E."/>
            <person name="Tice H."/>
            <person name="Bruce D."/>
            <person name="Goodwin L."/>
            <person name="Pitluck S."/>
            <person name="Kyrpides N."/>
            <person name="Mavromatis K."/>
            <person name="Ivanova N."/>
            <person name="Mikhailova N."/>
            <person name="LaButti K.M."/>
            <person name="Clum A."/>
            <person name="Sun H.I."/>
            <person name="Brettin T."/>
            <person name="Detter J.C."/>
            <person name="Han C."/>
            <person name="Larimer F."/>
            <person name="Land M."/>
            <person name="Hauser L."/>
            <person name="Markowitz V."/>
            <person name="Cheng J.F."/>
            <person name="Hugenholtz P."/>
            <person name="Woyke T."/>
            <person name="Wu D."/>
            <person name="Steenblock K."/>
            <person name="Schneider S."/>
            <person name="Pukall R."/>
            <person name="Goeker M."/>
            <person name="Klenk H.P."/>
            <person name="Eisen J.A."/>
        </authorList>
    </citation>
    <scope>NUCLEOTIDE SEQUENCE [LARGE SCALE GENOMIC DNA]</scope>
    <source>
        <strain evidence="3">ATCC 49802 / DSM 20745 / S 6022</strain>
    </source>
</reference>
<dbReference type="Proteomes" id="UP000002027">
    <property type="component" value="Chromosome 1"/>
</dbReference>
<proteinExistence type="inferred from homology"/>